<keyword evidence="7 8" id="KW-0807">Transducer</keyword>
<feature type="transmembrane region" description="Helical" evidence="10">
    <location>
        <begin position="141"/>
        <end position="161"/>
    </location>
</feature>
<dbReference type="Pfam" id="PF00001">
    <property type="entry name" value="7tm_1"/>
    <property type="match status" value="1"/>
</dbReference>
<keyword evidence="13" id="KW-1185">Reference proteome</keyword>
<feature type="transmembrane region" description="Helical" evidence="10">
    <location>
        <begin position="373"/>
        <end position="395"/>
    </location>
</feature>
<feature type="transmembrane region" description="Helical" evidence="10">
    <location>
        <begin position="333"/>
        <end position="353"/>
    </location>
</feature>
<dbReference type="Gene3D" id="1.20.1070.10">
    <property type="entry name" value="Rhodopsin 7-helix transmembrane proteins"/>
    <property type="match status" value="1"/>
</dbReference>
<evidence type="ECO:0000256" key="4">
    <source>
        <dbReference type="ARBA" id="ARBA00023040"/>
    </source>
</evidence>
<comment type="subcellular location">
    <subcellularLocation>
        <location evidence="1">Membrane</location>
        <topology evidence="1">Multi-pass membrane protein</topology>
    </subcellularLocation>
</comment>
<dbReference type="PANTHER" id="PTHR24243">
    <property type="entry name" value="G-PROTEIN COUPLED RECEPTOR"/>
    <property type="match status" value="1"/>
</dbReference>
<feature type="domain" description="G-protein coupled receptors family 1 profile" evidence="11">
    <location>
        <begin position="41"/>
        <end position="392"/>
    </location>
</feature>
<evidence type="ECO:0000256" key="3">
    <source>
        <dbReference type="ARBA" id="ARBA00022989"/>
    </source>
</evidence>
<evidence type="ECO:0000256" key="10">
    <source>
        <dbReference type="SAM" id="Phobius"/>
    </source>
</evidence>
<dbReference type="PANTHER" id="PTHR24243:SF224">
    <property type="entry name" value="G-PROTEIN COUPLED RECEPTOR 19-RELATED"/>
    <property type="match status" value="1"/>
</dbReference>
<feature type="region of interest" description="Disordered" evidence="9">
    <location>
        <begin position="227"/>
        <end position="266"/>
    </location>
</feature>
<dbReference type="PRINTS" id="PR00237">
    <property type="entry name" value="GPCRRHODOPSN"/>
</dbReference>
<evidence type="ECO:0000256" key="9">
    <source>
        <dbReference type="SAM" id="MobiDB-lite"/>
    </source>
</evidence>
<dbReference type="SUPFAM" id="SSF81321">
    <property type="entry name" value="Family A G protein-coupled receptor-like"/>
    <property type="match status" value="1"/>
</dbReference>
<dbReference type="PROSITE" id="PS00237">
    <property type="entry name" value="G_PROTEIN_RECEP_F1_1"/>
    <property type="match status" value="1"/>
</dbReference>
<accession>A0AA88Y5L8</accession>
<proteinExistence type="inferred from homology"/>
<dbReference type="InterPro" id="IPR017452">
    <property type="entry name" value="GPCR_Rhodpsn_7TM"/>
</dbReference>
<sequence length="436" mass="49555">MKMDNQTDQYNLLLEWNTELSVDRIPNSVILILYIIVGIVGNSAVIFVYKSKMKVKQDNRYFILFLAELDLIAVVISASYTLFLNFYMVLPKGGGVCKTFSFISQMTAITSCFVLMYIAIHRYKLVCHPLKKQLSLCWKKVLLGISVVVGAVLSFPVLFFYGEFEVHDASRNVTGYECGVNIATPQIKKLFSLYTIILGISAVGVLVAIGVLYFFILKAMRHRSATFRKREESRRKMRQMFDSPTNEFDSNDALNETTATGLSSSSSSINLHHINITKNALNGNEKHPRASWILMTDDKRPNRSSAVVKTPPTKRKASVAAVKNHFASNRYSYIFLSITIFFIISYVPTLIMVSVSSKEKDFWMNLSYGKLQIFLILRRMFIIDHLVNPFIYGYFDGAFRRQIKKLFCSYCFRITGHAIPSSTVYQTKGGHESSSV</sequence>
<evidence type="ECO:0000256" key="7">
    <source>
        <dbReference type="ARBA" id="ARBA00023224"/>
    </source>
</evidence>
<evidence type="ECO:0000256" key="2">
    <source>
        <dbReference type="ARBA" id="ARBA00022692"/>
    </source>
</evidence>
<evidence type="ECO:0000256" key="1">
    <source>
        <dbReference type="ARBA" id="ARBA00004141"/>
    </source>
</evidence>
<dbReference type="EMBL" id="VSWD01000007">
    <property type="protein sequence ID" value="KAK3098558.1"/>
    <property type="molecule type" value="Genomic_DNA"/>
</dbReference>
<dbReference type="GO" id="GO:0005886">
    <property type="term" value="C:plasma membrane"/>
    <property type="evidence" value="ECO:0007669"/>
    <property type="project" value="TreeGrafter"/>
</dbReference>
<name>A0AA88Y5L8_PINIB</name>
<dbReference type="Proteomes" id="UP001186944">
    <property type="component" value="Unassembled WGS sequence"/>
</dbReference>
<organism evidence="12 13">
    <name type="scientific">Pinctada imbricata</name>
    <name type="common">Atlantic pearl-oyster</name>
    <name type="synonym">Pinctada martensii</name>
    <dbReference type="NCBI Taxonomy" id="66713"/>
    <lineage>
        <taxon>Eukaryota</taxon>
        <taxon>Metazoa</taxon>
        <taxon>Spiralia</taxon>
        <taxon>Lophotrochozoa</taxon>
        <taxon>Mollusca</taxon>
        <taxon>Bivalvia</taxon>
        <taxon>Autobranchia</taxon>
        <taxon>Pteriomorphia</taxon>
        <taxon>Pterioida</taxon>
        <taxon>Pterioidea</taxon>
        <taxon>Pteriidae</taxon>
        <taxon>Pinctada</taxon>
    </lineage>
</organism>
<keyword evidence="6 8" id="KW-0675">Receptor</keyword>
<dbReference type="InterPro" id="IPR000276">
    <property type="entry name" value="GPCR_Rhodpsn"/>
</dbReference>
<protein>
    <recommendedName>
        <fullName evidence="11">G-protein coupled receptors family 1 profile domain-containing protein</fullName>
    </recommendedName>
</protein>
<feature type="transmembrane region" description="Helical" evidence="10">
    <location>
        <begin position="29"/>
        <end position="49"/>
    </location>
</feature>
<dbReference type="CDD" id="cd00637">
    <property type="entry name" value="7tm_classA_rhodopsin-like"/>
    <property type="match status" value="1"/>
</dbReference>
<evidence type="ECO:0000259" key="11">
    <source>
        <dbReference type="PROSITE" id="PS50262"/>
    </source>
</evidence>
<reference evidence="12" key="1">
    <citation type="submission" date="2019-08" db="EMBL/GenBank/DDBJ databases">
        <title>The improved chromosome-level genome for the pearl oyster Pinctada fucata martensii using PacBio sequencing and Hi-C.</title>
        <authorList>
            <person name="Zheng Z."/>
        </authorList>
    </citation>
    <scope>NUCLEOTIDE SEQUENCE</scope>
    <source>
        <strain evidence="12">ZZ-2019</strain>
        <tissue evidence="12">Adductor muscle</tissue>
    </source>
</reference>
<feature type="transmembrane region" description="Helical" evidence="10">
    <location>
        <begin position="191"/>
        <end position="216"/>
    </location>
</feature>
<dbReference type="AlphaFoldDB" id="A0AA88Y5L8"/>
<evidence type="ECO:0000256" key="5">
    <source>
        <dbReference type="ARBA" id="ARBA00023136"/>
    </source>
</evidence>
<dbReference type="GO" id="GO:0004930">
    <property type="term" value="F:G protein-coupled receptor activity"/>
    <property type="evidence" value="ECO:0007669"/>
    <property type="project" value="UniProtKB-KW"/>
</dbReference>
<evidence type="ECO:0000256" key="8">
    <source>
        <dbReference type="RuleBase" id="RU000688"/>
    </source>
</evidence>
<comment type="similarity">
    <text evidence="8">Belongs to the G-protein coupled receptor 1 family.</text>
</comment>
<keyword evidence="5 10" id="KW-0472">Membrane</keyword>
<comment type="caution">
    <text evidence="12">The sequence shown here is derived from an EMBL/GenBank/DDBJ whole genome shotgun (WGS) entry which is preliminary data.</text>
</comment>
<dbReference type="PROSITE" id="PS50262">
    <property type="entry name" value="G_PROTEIN_RECEP_F1_2"/>
    <property type="match status" value="1"/>
</dbReference>
<keyword evidence="4 8" id="KW-0297">G-protein coupled receptor</keyword>
<gene>
    <name evidence="12" type="ORF">FSP39_020620</name>
</gene>
<keyword evidence="2 8" id="KW-0812">Transmembrane</keyword>
<feature type="transmembrane region" description="Helical" evidence="10">
    <location>
        <begin position="61"/>
        <end position="88"/>
    </location>
</feature>
<evidence type="ECO:0000313" key="12">
    <source>
        <dbReference type="EMBL" id="KAK3098558.1"/>
    </source>
</evidence>
<evidence type="ECO:0000313" key="13">
    <source>
        <dbReference type="Proteomes" id="UP001186944"/>
    </source>
</evidence>
<keyword evidence="3 10" id="KW-1133">Transmembrane helix</keyword>
<feature type="compositionally biased region" description="Polar residues" evidence="9">
    <location>
        <begin position="242"/>
        <end position="262"/>
    </location>
</feature>
<feature type="transmembrane region" description="Helical" evidence="10">
    <location>
        <begin position="100"/>
        <end position="120"/>
    </location>
</feature>
<evidence type="ECO:0000256" key="6">
    <source>
        <dbReference type="ARBA" id="ARBA00023170"/>
    </source>
</evidence>